<dbReference type="Pfam" id="PF04145">
    <property type="entry name" value="Ctr"/>
    <property type="match status" value="1"/>
</dbReference>
<accession>A0A0C3B445</accession>
<dbReference type="STRING" id="933852.A0A0C3B445"/>
<keyword evidence="4" id="KW-0187">Copper transport</keyword>
<keyword evidence="6" id="KW-1185">Reference proteome</keyword>
<evidence type="ECO:0000256" key="2">
    <source>
        <dbReference type="ARBA" id="ARBA00022989"/>
    </source>
</evidence>
<dbReference type="HOGENOM" id="CLU_079690_4_0_1"/>
<dbReference type="AlphaFoldDB" id="A0A0C3B445"/>
<keyword evidence="4" id="KW-0406">Ion transport</keyword>
<comment type="similarity">
    <text evidence="4">Belongs to the copper transporter (Ctr) (TC 1.A.56) family. SLC31A subfamily.</text>
</comment>
<keyword evidence="3 4" id="KW-0472">Membrane</keyword>
<keyword evidence="4" id="KW-0186">Copper</keyword>
<dbReference type="InterPro" id="IPR007274">
    <property type="entry name" value="Cop_transporter"/>
</dbReference>
<dbReference type="PANTHER" id="PTHR12483:SF115">
    <property type="entry name" value="COPPER TRANSPORT PROTEIN"/>
    <property type="match status" value="1"/>
</dbReference>
<keyword evidence="4" id="KW-0813">Transport</keyword>
<dbReference type="GO" id="GO:0016020">
    <property type="term" value="C:membrane"/>
    <property type="evidence" value="ECO:0007669"/>
    <property type="project" value="UniProtKB-SubCell"/>
</dbReference>
<dbReference type="OrthoDB" id="161814at2759"/>
<sequence>MDHGHHHMDSEMTNARCSMYMLWNTNIIDTCVVFRQWHIHNNFQFILSFLAIVALGCSYEWLRDLQRRYDRKVAIELINSGKGKNAVSQNTGAIVLQADEDELIPLVSKATQGIPVPLTARVTRAVLYGASVFVSFFLMLVFMTYNAYLILATVIGAVMGHYLYGAQMDPDAVLGGGITSKGMSCH</sequence>
<evidence type="ECO:0000256" key="3">
    <source>
        <dbReference type="ARBA" id="ARBA00023136"/>
    </source>
</evidence>
<dbReference type="PANTHER" id="PTHR12483">
    <property type="entry name" value="SOLUTE CARRIER FAMILY 31 COPPER TRANSPORTERS"/>
    <property type="match status" value="1"/>
</dbReference>
<feature type="transmembrane region" description="Helical" evidence="4">
    <location>
        <begin position="43"/>
        <end position="62"/>
    </location>
</feature>
<keyword evidence="1 4" id="KW-0812">Transmembrane</keyword>
<reference evidence="6" key="2">
    <citation type="submission" date="2015-01" db="EMBL/GenBank/DDBJ databases">
        <title>Evolutionary Origins and Diversification of the Mycorrhizal Mutualists.</title>
        <authorList>
            <consortium name="DOE Joint Genome Institute"/>
            <consortium name="Mycorrhizal Genomics Consortium"/>
            <person name="Kohler A."/>
            <person name="Kuo A."/>
            <person name="Nagy L.G."/>
            <person name="Floudas D."/>
            <person name="Copeland A."/>
            <person name="Barry K.W."/>
            <person name="Cichocki N."/>
            <person name="Veneault-Fourrey C."/>
            <person name="LaButti K."/>
            <person name="Lindquist E.A."/>
            <person name="Lipzen A."/>
            <person name="Lundell T."/>
            <person name="Morin E."/>
            <person name="Murat C."/>
            <person name="Riley R."/>
            <person name="Ohm R."/>
            <person name="Sun H."/>
            <person name="Tunlid A."/>
            <person name="Henrissat B."/>
            <person name="Grigoriev I.V."/>
            <person name="Hibbett D.S."/>
            <person name="Martin F."/>
        </authorList>
    </citation>
    <scope>NUCLEOTIDE SEQUENCE [LARGE SCALE GENOMIC DNA]</scope>
    <source>
        <strain evidence="6">MAFF 305830</strain>
    </source>
</reference>
<evidence type="ECO:0000256" key="1">
    <source>
        <dbReference type="ARBA" id="ARBA00022692"/>
    </source>
</evidence>
<keyword evidence="2 4" id="KW-1133">Transmembrane helix</keyword>
<evidence type="ECO:0000256" key="4">
    <source>
        <dbReference type="RuleBase" id="RU367022"/>
    </source>
</evidence>
<dbReference type="EMBL" id="KN824302">
    <property type="protein sequence ID" value="KIM26969.1"/>
    <property type="molecule type" value="Genomic_DNA"/>
</dbReference>
<evidence type="ECO:0000313" key="6">
    <source>
        <dbReference type="Proteomes" id="UP000054097"/>
    </source>
</evidence>
<comment type="subcellular location">
    <subcellularLocation>
        <location evidence="4">Membrane</location>
        <topology evidence="4">Multi-pass membrane protein</topology>
    </subcellularLocation>
</comment>
<protein>
    <recommendedName>
        <fullName evidence="4">Copper transport protein</fullName>
    </recommendedName>
</protein>
<dbReference type="Proteomes" id="UP000054097">
    <property type="component" value="Unassembled WGS sequence"/>
</dbReference>
<name>A0A0C3B445_SERVB</name>
<dbReference type="GO" id="GO:0005375">
    <property type="term" value="F:copper ion transmembrane transporter activity"/>
    <property type="evidence" value="ECO:0007669"/>
    <property type="project" value="UniProtKB-UniRule"/>
</dbReference>
<reference evidence="5 6" key="1">
    <citation type="submission" date="2014-04" db="EMBL/GenBank/DDBJ databases">
        <authorList>
            <consortium name="DOE Joint Genome Institute"/>
            <person name="Kuo A."/>
            <person name="Zuccaro A."/>
            <person name="Kohler A."/>
            <person name="Nagy L.G."/>
            <person name="Floudas D."/>
            <person name="Copeland A."/>
            <person name="Barry K.W."/>
            <person name="Cichocki N."/>
            <person name="Veneault-Fourrey C."/>
            <person name="LaButti K."/>
            <person name="Lindquist E.A."/>
            <person name="Lipzen A."/>
            <person name="Lundell T."/>
            <person name="Morin E."/>
            <person name="Murat C."/>
            <person name="Sun H."/>
            <person name="Tunlid A."/>
            <person name="Henrissat B."/>
            <person name="Grigoriev I.V."/>
            <person name="Hibbett D.S."/>
            <person name="Martin F."/>
            <person name="Nordberg H.P."/>
            <person name="Cantor M.N."/>
            <person name="Hua S.X."/>
        </authorList>
    </citation>
    <scope>NUCLEOTIDE SEQUENCE [LARGE SCALE GENOMIC DNA]</scope>
    <source>
        <strain evidence="5 6">MAFF 305830</strain>
    </source>
</reference>
<gene>
    <name evidence="5" type="ORF">M408DRAFT_330333</name>
</gene>
<evidence type="ECO:0000313" key="5">
    <source>
        <dbReference type="EMBL" id="KIM26969.1"/>
    </source>
</evidence>
<proteinExistence type="inferred from homology"/>
<organism evidence="5 6">
    <name type="scientific">Serendipita vermifera MAFF 305830</name>
    <dbReference type="NCBI Taxonomy" id="933852"/>
    <lineage>
        <taxon>Eukaryota</taxon>
        <taxon>Fungi</taxon>
        <taxon>Dikarya</taxon>
        <taxon>Basidiomycota</taxon>
        <taxon>Agaricomycotina</taxon>
        <taxon>Agaricomycetes</taxon>
        <taxon>Sebacinales</taxon>
        <taxon>Serendipitaceae</taxon>
        <taxon>Serendipita</taxon>
    </lineage>
</organism>